<dbReference type="Gene3D" id="3.10.490.10">
    <property type="entry name" value="Gamma-glutamyl cyclotransferase-like"/>
    <property type="match status" value="1"/>
</dbReference>
<dbReference type="InterPro" id="IPR013024">
    <property type="entry name" value="GGCT-like"/>
</dbReference>
<dbReference type="SUPFAM" id="SSF110857">
    <property type="entry name" value="Gamma-glutamyl cyclotransferase-like"/>
    <property type="match status" value="1"/>
</dbReference>
<name>A0ABU1HGY9_9GAMM</name>
<reference evidence="2 3" key="1">
    <citation type="submission" date="2023-04" db="EMBL/GenBank/DDBJ databases">
        <title>A long-awaited taxogenomic arrangement of the family Halomonadaceae.</title>
        <authorList>
            <person name="De La Haba R."/>
            <person name="Chuvochina M."/>
            <person name="Wittouck S."/>
            <person name="Arahal D.R."/>
            <person name="Sanchez-Porro C."/>
            <person name="Hugenholtz P."/>
            <person name="Ventosa A."/>
        </authorList>
    </citation>
    <scope>NUCLEOTIDE SEQUENCE [LARGE SCALE GENOMIC DNA]</scope>
    <source>
        <strain evidence="2 3">DSM 26770</strain>
    </source>
</reference>
<dbReference type="Pfam" id="PF06094">
    <property type="entry name" value="GGACT"/>
    <property type="match status" value="1"/>
</dbReference>
<evidence type="ECO:0000313" key="3">
    <source>
        <dbReference type="Proteomes" id="UP001251374"/>
    </source>
</evidence>
<protein>
    <submittedName>
        <fullName evidence="2">Gamma-glutamylcyclotransferase</fullName>
    </submittedName>
</protein>
<dbReference type="InterPro" id="IPR036568">
    <property type="entry name" value="GGCT-like_sf"/>
</dbReference>
<organism evidence="2 3">
    <name type="scientific">Franzmannia qiaohouensis</name>
    <dbReference type="NCBI Taxonomy" id="1329370"/>
    <lineage>
        <taxon>Bacteria</taxon>
        <taxon>Pseudomonadati</taxon>
        <taxon>Pseudomonadota</taxon>
        <taxon>Gammaproteobacteria</taxon>
        <taxon>Oceanospirillales</taxon>
        <taxon>Halomonadaceae</taxon>
        <taxon>Franzmannia</taxon>
    </lineage>
</organism>
<dbReference type="RefSeq" id="WP_309721151.1">
    <property type="nucleotide sequence ID" value="NZ_JARWAM010000007.1"/>
</dbReference>
<comment type="caution">
    <text evidence="2">The sequence shown here is derived from an EMBL/GenBank/DDBJ whole genome shotgun (WGS) entry which is preliminary data.</text>
</comment>
<accession>A0ABU1HGY9</accession>
<dbReference type="CDD" id="cd06661">
    <property type="entry name" value="GGCT_like"/>
    <property type="match status" value="1"/>
</dbReference>
<feature type="domain" description="Gamma-glutamylcyclotransferase AIG2-like" evidence="1">
    <location>
        <begin position="48"/>
        <end position="134"/>
    </location>
</feature>
<dbReference type="InterPro" id="IPR009288">
    <property type="entry name" value="AIG2-like_dom"/>
</dbReference>
<proteinExistence type="predicted"/>
<dbReference type="EMBL" id="JARWAM010000007">
    <property type="protein sequence ID" value="MDR5905850.1"/>
    <property type="molecule type" value="Genomic_DNA"/>
</dbReference>
<sequence>MRKRYPLIATLVLSPLLLLGYLWLTMLSPLTYDRPDHLPPVAEGEHRVFVYGTLRHPLVRWWVYGRTGSPQPARLEGFRRTRLDLEPAADDAVDGLLLHVDHEELARLDRYERLGIRYERVAKQLADGRTAWVYRRL</sequence>
<dbReference type="Proteomes" id="UP001251374">
    <property type="component" value="Unassembled WGS sequence"/>
</dbReference>
<evidence type="ECO:0000259" key="1">
    <source>
        <dbReference type="Pfam" id="PF06094"/>
    </source>
</evidence>
<keyword evidence="3" id="KW-1185">Reference proteome</keyword>
<evidence type="ECO:0000313" key="2">
    <source>
        <dbReference type="EMBL" id="MDR5905850.1"/>
    </source>
</evidence>
<gene>
    <name evidence="2" type="ORF">QC821_11235</name>
</gene>